<sequence length="239" mass="26745">MERYGDSTAHFYDDWFGEWSLVQPVVDQVVRFGGAGPVLELGIGTGPLALPLLERGVAVQGIDLSEQMVARLRAKPGGDRIPVTLGDFSELPVSGTFSVVFVARSSFFHLPTQEAQVRCFARVAEHLRPGGVFMLDGLLPDETCLLADQGKVIRRTEEGQVSRFRTYDRSRQHLVSHYLKTSARGVQHMSFSFRYAWPGELDLMARMAGLRLRERWGGWEGSPFKAASTYHVSVYERPV</sequence>
<evidence type="ECO:0000313" key="2">
    <source>
        <dbReference type="EMBL" id="ATB33810.1"/>
    </source>
</evidence>
<dbReference type="InterPro" id="IPR041698">
    <property type="entry name" value="Methyltransf_25"/>
</dbReference>
<dbReference type="CDD" id="cd02440">
    <property type="entry name" value="AdoMet_MTases"/>
    <property type="match status" value="1"/>
</dbReference>
<dbReference type="Pfam" id="PF13649">
    <property type="entry name" value="Methyltransf_25"/>
    <property type="match status" value="1"/>
</dbReference>
<keyword evidence="3" id="KW-1185">Reference proteome</keyword>
<protein>
    <recommendedName>
        <fullName evidence="1">Methyltransferase domain-containing protein</fullName>
    </recommendedName>
</protein>
<dbReference type="RefSeq" id="WP_095981791.1">
    <property type="nucleotide sequence ID" value="NZ_CP022163.1"/>
</dbReference>
<dbReference type="PANTHER" id="PTHR43591:SF24">
    <property type="entry name" value="2-METHOXY-6-POLYPRENYL-1,4-BENZOQUINOL METHYLASE, MITOCHONDRIAL"/>
    <property type="match status" value="1"/>
</dbReference>
<dbReference type="Gene3D" id="3.40.50.150">
    <property type="entry name" value="Vaccinia Virus protein VP39"/>
    <property type="match status" value="2"/>
</dbReference>
<dbReference type="GO" id="GO:0008168">
    <property type="term" value="F:methyltransferase activity"/>
    <property type="evidence" value="ECO:0007669"/>
    <property type="project" value="TreeGrafter"/>
</dbReference>
<organism evidence="2 3">
    <name type="scientific">Melittangium boletus DSM 14713</name>
    <dbReference type="NCBI Taxonomy" id="1294270"/>
    <lineage>
        <taxon>Bacteria</taxon>
        <taxon>Pseudomonadati</taxon>
        <taxon>Myxococcota</taxon>
        <taxon>Myxococcia</taxon>
        <taxon>Myxococcales</taxon>
        <taxon>Cystobacterineae</taxon>
        <taxon>Archangiaceae</taxon>
        <taxon>Melittangium</taxon>
    </lineage>
</organism>
<dbReference type="Proteomes" id="UP000217289">
    <property type="component" value="Chromosome"/>
</dbReference>
<dbReference type="EMBL" id="CP022163">
    <property type="protein sequence ID" value="ATB33810.1"/>
    <property type="molecule type" value="Genomic_DNA"/>
</dbReference>
<dbReference type="SUPFAM" id="SSF53335">
    <property type="entry name" value="S-adenosyl-L-methionine-dependent methyltransferases"/>
    <property type="match status" value="1"/>
</dbReference>
<reference evidence="2 3" key="1">
    <citation type="submission" date="2017-06" db="EMBL/GenBank/DDBJ databases">
        <authorList>
            <person name="Kim H.J."/>
            <person name="Triplett B.A."/>
        </authorList>
    </citation>
    <scope>NUCLEOTIDE SEQUENCE [LARGE SCALE GENOMIC DNA]</scope>
    <source>
        <strain evidence="2 3">DSM 14713</strain>
    </source>
</reference>
<dbReference type="OrthoDB" id="5298787at2"/>
<name>A0A250IRD0_9BACT</name>
<gene>
    <name evidence="2" type="ORF">MEBOL_007308</name>
</gene>
<dbReference type="PANTHER" id="PTHR43591">
    <property type="entry name" value="METHYLTRANSFERASE"/>
    <property type="match status" value="1"/>
</dbReference>
<dbReference type="KEGG" id="mbd:MEBOL_007308"/>
<proteinExistence type="predicted"/>
<dbReference type="AlphaFoldDB" id="A0A250IRD0"/>
<evidence type="ECO:0000259" key="1">
    <source>
        <dbReference type="Pfam" id="PF13649"/>
    </source>
</evidence>
<feature type="domain" description="Methyltransferase" evidence="1">
    <location>
        <begin position="38"/>
        <end position="131"/>
    </location>
</feature>
<evidence type="ECO:0000313" key="3">
    <source>
        <dbReference type="Proteomes" id="UP000217289"/>
    </source>
</evidence>
<dbReference type="InterPro" id="IPR029063">
    <property type="entry name" value="SAM-dependent_MTases_sf"/>
</dbReference>
<accession>A0A250IRD0</accession>